<proteinExistence type="predicted"/>
<gene>
    <name evidence="2" type="ORF">LCGC14_2713610</name>
</gene>
<feature type="region of interest" description="Disordered" evidence="1">
    <location>
        <begin position="413"/>
        <end position="432"/>
    </location>
</feature>
<dbReference type="EMBL" id="LAZR01048683">
    <property type="protein sequence ID" value="KKK91374.1"/>
    <property type="molecule type" value="Genomic_DNA"/>
</dbReference>
<dbReference type="GO" id="GO:0016787">
    <property type="term" value="F:hydrolase activity"/>
    <property type="evidence" value="ECO:0007669"/>
    <property type="project" value="UniProtKB-ARBA"/>
</dbReference>
<dbReference type="AlphaFoldDB" id="A0A0F9BLB9"/>
<accession>A0A0F9BLB9</accession>
<dbReference type="SUPFAM" id="SSF53649">
    <property type="entry name" value="Alkaline phosphatase-like"/>
    <property type="match status" value="1"/>
</dbReference>
<dbReference type="PANTHER" id="PTHR10151">
    <property type="entry name" value="ECTONUCLEOTIDE PYROPHOSPHATASE/PHOSPHODIESTERASE"/>
    <property type="match status" value="1"/>
</dbReference>
<dbReference type="Gene3D" id="3.40.720.10">
    <property type="entry name" value="Alkaline Phosphatase, subunit A"/>
    <property type="match status" value="1"/>
</dbReference>
<protein>
    <submittedName>
        <fullName evidence="2">Uncharacterized protein</fullName>
    </submittedName>
</protein>
<dbReference type="InterPro" id="IPR017850">
    <property type="entry name" value="Alkaline_phosphatase_core_sf"/>
</dbReference>
<sequence length="432" mass="46119">DNNGLEDGTHDGFYDYSDHLPERNWTTPGLYRGYAMSNNWDWIYAGYFLIEEATTFDTMIGYFDPTNGFDPDAAVNTADHMRLRELDGFTGGRLLERPSLSEVFGEAGRSVAVASSCSTGACFLQNHRSCGVTYNSGFATPQEHARAIARRFGPIPPDARPNTGRNDYATAVLTDYLLGELRPDLAILWLSDPDHTQHDFPLGSAESAEAIRQVDACVGNALRALADLRLEDDTDVLVASDHGFISDRPPGLQLARDMVAAGVKEGPDSTDVRVVGCGVYLDPGRGRGLEHIVRFLQQHESVGAIFTGREAPGTLSTSLIGCEHDRSPDVLFARTWTSASNAFGVTGLSPGDGTASHGGTSRQEMRALLIAAGPSFRGPLQSALPSGNIDILPTVLAIHGLDVDPAPGGRVLGEAMTDPPEGSAPAASKAIH</sequence>
<reference evidence="2" key="1">
    <citation type="journal article" date="2015" name="Nature">
        <title>Complex archaea that bridge the gap between prokaryotes and eukaryotes.</title>
        <authorList>
            <person name="Spang A."/>
            <person name="Saw J.H."/>
            <person name="Jorgensen S.L."/>
            <person name="Zaremba-Niedzwiedzka K."/>
            <person name="Martijn J."/>
            <person name="Lind A.E."/>
            <person name="van Eijk R."/>
            <person name="Schleper C."/>
            <person name="Guy L."/>
            <person name="Ettema T.J."/>
        </authorList>
    </citation>
    <scope>NUCLEOTIDE SEQUENCE</scope>
</reference>
<name>A0A0F9BLB9_9ZZZZ</name>
<feature type="non-terminal residue" evidence="2">
    <location>
        <position position="432"/>
    </location>
</feature>
<dbReference type="Pfam" id="PF01663">
    <property type="entry name" value="Phosphodiest"/>
    <property type="match status" value="1"/>
</dbReference>
<feature type="non-terminal residue" evidence="2">
    <location>
        <position position="1"/>
    </location>
</feature>
<organism evidence="2">
    <name type="scientific">marine sediment metagenome</name>
    <dbReference type="NCBI Taxonomy" id="412755"/>
    <lineage>
        <taxon>unclassified sequences</taxon>
        <taxon>metagenomes</taxon>
        <taxon>ecological metagenomes</taxon>
    </lineage>
</organism>
<evidence type="ECO:0000313" key="2">
    <source>
        <dbReference type="EMBL" id="KKK91374.1"/>
    </source>
</evidence>
<dbReference type="PANTHER" id="PTHR10151:SF120">
    <property type="entry name" value="BIS(5'-ADENOSYL)-TRIPHOSPHATASE"/>
    <property type="match status" value="1"/>
</dbReference>
<comment type="caution">
    <text evidence="2">The sequence shown here is derived from an EMBL/GenBank/DDBJ whole genome shotgun (WGS) entry which is preliminary data.</text>
</comment>
<dbReference type="InterPro" id="IPR002591">
    <property type="entry name" value="Phosphodiest/P_Trfase"/>
</dbReference>
<evidence type="ECO:0000256" key="1">
    <source>
        <dbReference type="SAM" id="MobiDB-lite"/>
    </source>
</evidence>